<evidence type="ECO:0000256" key="3">
    <source>
        <dbReference type="ARBA" id="ARBA00022692"/>
    </source>
</evidence>
<comment type="similarity">
    <text evidence="2">Belongs to the peptidase S54 family.</text>
</comment>
<protein>
    <submittedName>
        <fullName evidence="9">Rhomboid protease GluP</fullName>
    </submittedName>
</protein>
<dbReference type="AlphaFoldDB" id="A0A078LYV7"/>
<dbReference type="GO" id="GO:0016020">
    <property type="term" value="C:membrane"/>
    <property type="evidence" value="ECO:0007669"/>
    <property type="project" value="UniProtKB-SubCell"/>
</dbReference>
<keyword evidence="4" id="KW-0378">Hydrolase</keyword>
<dbReference type="EMBL" id="LN483073">
    <property type="protein sequence ID" value="CEA00288.1"/>
    <property type="molecule type" value="Genomic_DNA"/>
</dbReference>
<dbReference type="InterPro" id="IPR050925">
    <property type="entry name" value="Rhomboid_protease_S54"/>
</dbReference>
<evidence type="ECO:0000256" key="1">
    <source>
        <dbReference type="ARBA" id="ARBA00004141"/>
    </source>
</evidence>
<evidence type="ECO:0000256" key="2">
    <source>
        <dbReference type="ARBA" id="ARBA00009045"/>
    </source>
</evidence>
<feature type="transmembrane region" description="Helical" evidence="7">
    <location>
        <begin position="62"/>
        <end position="86"/>
    </location>
</feature>
<keyword evidence="5 7" id="KW-1133">Transmembrane helix</keyword>
<feature type="transmembrane region" description="Helical" evidence="7">
    <location>
        <begin position="154"/>
        <end position="173"/>
    </location>
</feature>
<evidence type="ECO:0000256" key="4">
    <source>
        <dbReference type="ARBA" id="ARBA00022801"/>
    </source>
</evidence>
<feature type="transmembrane region" description="Helical" evidence="7">
    <location>
        <begin position="12"/>
        <end position="34"/>
    </location>
</feature>
<dbReference type="PATRIC" id="fig|1461583.4.peg.528"/>
<accession>A0A078LYV7</accession>
<evidence type="ECO:0000256" key="6">
    <source>
        <dbReference type="ARBA" id="ARBA00023136"/>
    </source>
</evidence>
<dbReference type="Gene3D" id="1.20.1540.10">
    <property type="entry name" value="Rhomboid-like"/>
    <property type="match status" value="1"/>
</dbReference>
<dbReference type="InterPro" id="IPR035952">
    <property type="entry name" value="Rhomboid-like_sf"/>
</dbReference>
<name>A0A078LYV7_9BACL</name>
<dbReference type="GO" id="GO:0004252">
    <property type="term" value="F:serine-type endopeptidase activity"/>
    <property type="evidence" value="ECO:0007669"/>
    <property type="project" value="InterPro"/>
</dbReference>
<dbReference type="SUPFAM" id="SSF144091">
    <property type="entry name" value="Rhomboid-like"/>
    <property type="match status" value="1"/>
</dbReference>
<keyword evidence="9" id="KW-0645">Protease</keyword>
<feature type="transmembrane region" description="Helical" evidence="7">
    <location>
        <begin position="98"/>
        <end position="117"/>
    </location>
</feature>
<keyword evidence="6 7" id="KW-0472">Membrane</keyword>
<proteinExistence type="inferred from homology"/>
<organism evidence="9">
    <name type="scientific">Metalysinibacillus saudimassiliensis</name>
    <dbReference type="NCBI Taxonomy" id="1461583"/>
    <lineage>
        <taxon>Bacteria</taxon>
        <taxon>Bacillati</taxon>
        <taxon>Bacillota</taxon>
        <taxon>Bacilli</taxon>
        <taxon>Bacillales</taxon>
        <taxon>Caryophanaceae</taxon>
        <taxon>Metalysinibacillus</taxon>
    </lineage>
</organism>
<sequence length="205" mass="23029">MFANNEGLGAFILRYKATVLIVVLCSLLTLYNVVMFDDYTAGLIQLGALDKALIEAGEIWRLLTYAFSHMSVFHFCMNILFLLYIARPLERFYGSARFFIVYILLAIISGVIIYFLYTGSYPLAGLSGAGYGLLGIYLFYALRFPAKFSPQNRKFILVFIAIGIVLTFVVPNITYTGHIGGLISGVVVAWLTTIFNKKQIEKSFY</sequence>
<evidence type="ECO:0000256" key="7">
    <source>
        <dbReference type="SAM" id="Phobius"/>
    </source>
</evidence>
<feature type="transmembrane region" description="Helical" evidence="7">
    <location>
        <begin position="123"/>
        <end position="142"/>
    </location>
</feature>
<feature type="domain" description="Peptidase S54 rhomboid" evidence="8">
    <location>
        <begin position="57"/>
        <end position="192"/>
    </location>
</feature>
<comment type="subcellular location">
    <subcellularLocation>
        <location evidence="1">Membrane</location>
        <topology evidence="1">Multi-pass membrane protein</topology>
    </subcellularLocation>
</comment>
<dbReference type="InterPro" id="IPR022764">
    <property type="entry name" value="Peptidase_S54_rhomboid_dom"/>
</dbReference>
<dbReference type="HOGENOM" id="CLU_055068_3_0_9"/>
<dbReference type="PANTHER" id="PTHR43731">
    <property type="entry name" value="RHOMBOID PROTEASE"/>
    <property type="match status" value="1"/>
</dbReference>
<dbReference type="PANTHER" id="PTHR43731:SF14">
    <property type="entry name" value="PRESENILIN-ASSOCIATED RHOMBOID-LIKE PROTEIN, MITOCHONDRIAL"/>
    <property type="match status" value="1"/>
</dbReference>
<keyword evidence="3 7" id="KW-0812">Transmembrane</keyword>
<evidence type="ECO:0000259" key="8">
    <source>
        <dbReference type="Pfam" id="PF01694"/>
    </source>
</evidence>
<dbReference type="GO" id="GO:0006508">
    <property type="term" value="P:proteolysis"/>
    <property type="evidence" value="ECO:0007669"/>
    <property type="project" value="UniProtKB-KW"/>
</dbReference>
<dbReference type="Pfam" id="PF01694">
    <property type="entry name" value="Rhomboid"/>
    <property type="match status" value="1"/>
</dbReference>
<feature type="transmembrane region" description="Helical" evidence="7">
    <location>
        <begin position="179"/>
        <end position="196"/>
    </location>
</feature>
<gene>
    <name evidence="9" type="primary">gluP_1</name>
    <name evidence="9" type="ORF">BN1050_00556</name>
</gene>
<reference evidence="9" key="1">
    <citation type="submission" date="2014-07" db="EMBL/GenBank/DDBJ databases">
        <authorList>
            <person name="Urmite Genomes Urmite Genomes"/>
        </authorList>
    </citation>
    <scope>NUCLEOTIDE SEQUENCE</scope>
    <source>
        <strain evidence="9">13S34_air</strain>
    </source>
</reference>
<evidence type="ECO:0000256" key="5">
    <source>
        <dbReference type="ARBA" id="ARBA00022989"/>
    </source>
</evidence>
<evidence type="ECO:0000313" key="9">
    <source>
        <dbReference type="EMBL" id="CEA00288.1"/>
    </source>
</evidence>